<protein>
    <submittedName>
        <fullName evidence="1">Uncharacterized protein</fullName>
    </submittedName>
</protein>
<sequence>MPWKHCPCEICRRDGIDVIIFRGNNRLRRRGFQNTDVFYRPLQRALAGEPVEPGRAKVQPCAQLDLFETLETTGT</sequence>
<gene>
    <name evidence="1" type="ORF">ThimaDRAFT_3256</name>
</gene>
<proteinExistence type="predicted"/>
<name>F9UEA3_9GAMM</name>
<keyword evidence="2" id="KW-1185">Reference proteome</keyword>
<dbReference type="OrthoDB" id="233198at2"/>
<dbReference type="RefSeq" id="WP_007194128.1">
    <property type="nucleotide sequence ID" value="NZ_AFWV01000011.1"/>
</dbReference>
<dbReference type="STRING" id="768671.ThimaDRAFT_3256"/>
<dbReference type="eggNOG" id="COG0343">
    <property type="taxonomic scope" value="Bacteria"/>
</dbReference>
<reference evidence="1 2" key="1">
    <citation type="submission" date="2011-06" db="EMBL/GenBank/DDBJ databases">
        <title>The draft genome of Thiocapsa marina 5811.</title>
        <authorList>
            <consortium name="US DOE Joint Genome Institute (JGI-PGF)"/>
            <person name="Lucas S."/>
            <person name="Han J."/>
            <person name="Cheng J.-F."/>
            <person name="Goodwin L."/>
            <person name="Pitluck S."/>
            <person name="Peters L."/>
            <person name="Land M.L."/>
            <person name="Hauser L."/>
            <person name="Vogl K."/>
            <person name="Liu Z."/>
            <person name="Imhoff J."/>
            <person name="Thiel V."/>
            <person name="Frigaard N.-U."/>
            <person name="Bryant D."/>
            <person name="Woyke T.J."/>
        </authorList>
    </citation>
    <scope>NUCLEOTIDE SEQUENCE [LARGE SCALE GENOMIC DNA]</scope>
    <source>
        <strain evidence="1 2">5811</strain>
    </source>
</reference>
<organism evidence="1 2">
    <name type="scientific">Thiocapsa marina 5811</name>
    <dbReference type="NCBI Taxonomy" id="768671"/>
    <lineage>
        <taxon>Bacteria</taxon>
        <taxon>Pseudomonadati</taxon>
        <taxon>Pseudomonadota</taxon>
        <taxon>Gammaproteobacteria</taxon>
        <taxon>Chromatiales</taxon>
        <taxon>Chromatiaceae</taxon>
        <taxon>Thiocapsa</taxon>
    </lineage>
</organism>
<evidence type="ECO:0000313" key="1">
    <source>
        <dbReference type="EMBL" id="EGV17224.1"/>
    </source>
</evidence>
<dbReference type="Proteomes" id="UP000005459">
    <property type="component" value="Unassembled WGS sequence"/>
</dbReference>
<dbReference type="AlphaFoldDB" id="F9UEA3"/>
<accession>F9UEA3</accession>
<dbReference type="EMBL" id="AFWV01000011">
    <property type="protein sequence ID" value="EGV17224.1"/>
    <property type="molecule type" value="Genomic_DNA"/>
</dbReference>
<evidence type="ECO:0000313" key="2">
    <source>
        <dbReference type="Proteomes" id="UP000005459"/>
    </source>
</evidence>